<dbReference type="PROSITE" id="PS00028">
    <property type="entry name" value="ZINC_FINGER_C2H2_1"/>
    <property type="match status" value="1"/>
</dbReference>
<dbReference type="Proteomes" id="UP001338125">
    <property type="component" value="Unassembled WGS sequence"/>
</dbReference>
<sequence>MKKWKSKVTKVKSRCGFCGDTFALWSDRNDHLADHFRSGAQMKDWKGCRGLEPAVALLVQNAIPPYLIGTESNDPEPFSGSRASVGALPTAFESLTARLGEFVRKARIERAVLTDDVLRREARILLYGDDDPLNHTPADNSAWLDLFKQGYDLAHPSFDGQEVSSQTAADQDCAVSPIAMLPFTLEKMQQAAVSDFATIPLDLCGSSSYQDQIGCDIAIPWSWQTPECLAEFSQMCQAQRANNPMDMSVIAPSNSSYNLANEPDGGSVFEQATEGLKKVALPTDQGDVPADEGWMDMLFYDELFQNLVADE</sequence>
<evidence type="ECO:0000259" key="1">
    <source>
        <dbReference type="PROSITE" id="PS00028"/>
    </source>
</evidence>
<keyword evidence="3" id="KW-1185">Reference proteome</keyword>
<dbReference type="EMBL" id="JAVFKD010000012">
    <property type="protein sequence ID" value="KAK5993982.1"/>
    <property type="molecule type" value="Genomic_DNA"/>
</dbReference>
<evidence type="ECO:0000313" key="2">
    <source>
        <dbReference type="EMBL" id="KAK5993982.1"/>
    </source>
</evidence>
<name>A0ABR0SPA6_9HYPO</name>
<proteinExistence type="predicted"/>
<dbReference type="InterPro" id="IPR013087">
    <property type="entry name" value="Znf_C2H2_type"/>
</dbReference>
<reference evidence="2 3" key="1">
    <citation type="submission" date="2024-01" db="EMBL/GenBank/DDBJ databases">
        <title>Complete genome of Cladobotryum mycophilum ATHUM6906.</title>
        <authorList>
            <person name="Christinaki A.C."/>
            <person name="Myridakis A.I."/>
            <person name="Kouvelis V.N."/>
        </authorList>
    </citation>
    <scope>NUCLEOTIDE SEQUENCE [LARGE SCALE GENOMIC DNA]</scope>
    <source>
        <strain evidence="2 3">ATHUM6906</strain>
    </source>
</reference>
<feature type="domain" description="C2H2-type" evidence="1">
    <location>
        <begin position="15"/>
        <end position="35"/>
    </location>
</feature>
<evidence type="ECO:0000313" key="3">
    <source>
        <dbReference type="Proteomes" id="UP001338125"/>
    </source>
</evidence>
<organism evidence="2 3">
    <name type="scientific">Cladobotryum mycophilum</name>
    <dbReference type="NCBI Taxonomy" id="491253"/>
    <lineage>
        <taxon>Eukaryota</taxon>
        <taxon>Fungi</taxon>
        <taxon>Dikarya</taxon>
        <taxon>Ascomycota</taxon>
        <taxon>Pezizomycotina</taxon>
        <taxon>Sordariomycetes</taxon>
        <taxon>Hypocreomycetidae</taxon>
        <taxon>Hypocreales</taxon>
        <taxon>Hypocreaceae</taxon>
        <taxon>Cladobotryum</taxon>
    </lineage>
</organism>
<accession>A0ABR0SPA6</accession>
<gene>
    <name evidence="2" type="ORF">PT974_07421</name>
</gene>
<protein>
    <recommendedName>
        <fullName evidence="1">C2H2-type domain-containing protein</fullName>
    </recommendedName>
</protein>
<comment type="caution">
    <text evidence="2">The sequence shown here is derived from an EMBL/GenBank/DDBJ whole genome shotgun (WGS) entry which is preliminary data.</text>
</comment>